<organism evidence="2 3">
    <name type="scientific">Glarea lozoyensis (strain ATCC 74030 / MF5533)</name>
    <dbReference type="NCBI Taxonomy" id="1104152"/>
    <lineage>
        <taxon>Eukaryota</taxon>
        <taxon>Fungi</taxon>
        <taxon>Dikarya</taxon>
        <taxon>Ascomycota</taxon>
        <taxon>Pezizomycotina</taxon>
        <taxon>Leotiomycetes</taxon>
        <taxon>Helotiales</taxon>
        <taxon>Helotiaceae</taxon>
        <taxon>Glarea</taxon>
    </lineage>
</organism>
<evidence type="ECO:0000313" key="2">
    <source>
        <dbReference type="EMBL" id="EHK98920.1"/>
    </source>
</evidence>
<reference evidence="2 3" key="1">
    <citation type="journal article" date="2012" name="Eukaryot. Cell">
        <title>Genome sequence of the fungus Glarea lozoyensis: the first genome sequence of a species from the Helotiaceae family.</title>
        <authorList>
            <person name="Youssar L."/>
            <person name="Gruening B.A."/>
            <person name="Erxleben A."/>
            <person name="Guenther S."/>
            <person name="Huettel W."/>
        </authorList>
    </citation>
    <scope>NUCLEOTIDE SEQUENCE [LARGE SCALE GENOMIC DNA]</scope>
    <source>
        <strain evidence="3">ATCC 74030 / MF5533</strain>
    </source>
</reference>
<accession>H0ER92</accession>
<dbReference type="OrthoDB" id="2115692at2759"/>
<dbReference type="PROSITE" id="PS51186">
    <property type="entry name" value="GNAT"/>
    <property type="match status" value="1"/>
</dbReference>
<gene>
    <name evidence="2" type="ORF">M7I_5210</name>
</gene>
<dbReference type="InterPro" id="IPR000182">
    <property type="entry name" value="GNAT_dom"/>
</dbReference>
<evidence type="ECO:0000259" key="1">
    <source>
        <dbReference type="PROSITE" id="PS51186"/>
    </source>
</evidence>
<dbReference type="InterPro" id="IPR016181">
    <property type="entry name" value="Acyl_CoA_acyltransferase"/>
</dbReference>
<keyword evidence="3" id="KW-1185">Reference proteome</keyword>
<dbReference type="Proteomes" id="UP000005446">
    <property type="component" value="Unassembled WGS sequence"/>
</dbReference>
<feature type="domain" description="N-acetyltransferase" evidence="1">
    <location>
        <begin position="1"/>
        <end position="54"/>
    </location>
</feature>
<dbReference type="EMBL" id="AGUE01000134">
    <property type="protein sequence ID" value="EHK98920.1"/>
    <property type="molecule type" value="Genomic_DNA"/>
</dbReference>
<dbReference type="AlphaFoldDB" id="H0ER92"/>
<dbReference type="Gene3D" id="3.40.630.30">
    <property type="match status" value="1"/>
</dbReference>
<protein>
    <recommendedName>
        <fullName evidence="1">N-acetyltransferase domain-containing protein</fullName>
    </recommendedName>
</protein>
<dbReference type="HOGENOM" id="CLU_3050485_0_0_1"/>
<dbReference type="GO" id="GO:0016747">
    <property type="term" value="F:acyltransferase activity, transferring groups other than amino-acyl groups"/>
    <property type="evidence" value="ECO:0007669"/>
    <property type="project" value="InterPro"/>
</dbReference>
<dbReference type="InParanoid" id="H0ER92"/>
<sequence>MGVGSRLLEWGVKKADEEGLDIYLDGSKMGAALYEKFGWVAKREFMDPDAWFSE</sequence>
<dbReference type="PANTHER" id="PTHR42791">
    <property type="entry name" value="GNAT FAMILY ACETYLTRANSFERASE"/>
    <property type="match status" value="1"/>
</dbReference>
<comment type="caution">
    <text evidence="2">The sequence shown here is derived from an EMBL/GenBank/DDBJ whole genome shotgun (WGS) entry which is preliminary data.</text>
</comment>
<dbReference type="SUPFAM" id="SSF55729">
    <property type="entry name" value="Acyl-CoA N-acyltransferases (Nat)"/>
    <property type="match status" value="1"/>
</dbReference>
<name>H0ER92_GLAL7</name>
<dbReference type="InterPro" id="IPR052523">
    <property type="entry name" value="Trichothecene_AcTrans"/>
</dbReference>
<proteinExistence type="predicted"/>
<evidence type="ECO:0000313" key="3">
    <source>
        <dbReference type="Proteomes" id="UP000005446"/>
    </source>
</evidence>
<dbReference type="PANTHER" id="PTHR42791:SF1">
    <property type="entry name" value="N-ACETYLTRANSFERASE DOMAIN-CONTAINING PROTEIN"/>
    <property type="match status" value="1"/>
</dbReference>